<dbReference type="InterPro" id="IPR032466">
    <property type="entry name" value="Metal_Hydrolase"/>
</dbReference>
<organism evidence="3 4">
    <name type="scientific">Sphingomonas sanxanigenens</name>
    <dbReference type="NCBI Taxonomy" id="397260"/>
    <lineage>
        <taxon>Bacteria</taxon>
        <taxon>Pseudomonadati</taxon>
        <taxon>Pseudomonadota</taxon>
        <taxon>Alphaproteobacteria</taxon>
        <taxon>Sphingomonadales</taxon>
        <taxon>Sphingomonadaceae</taxon>
        <taxon>Sphingomonas</taxon>
    </lineage>
</organism>
<sequence length="438" mass="45940">MGDWKSVDRRAFIVGGALLASAPSMAAAGKIDCVVHAGTLIDGIGGPRSSASILIARDRIVEIVAGHVTPPGARVVNLSSSTVLPGFINCHIHLDTRPGSLNPVLDAVQASELDALMQSAANAREMLMRGFTSARVLGSVGEDAALKRGIERGLAQGPRLWVALEQLGATGSVADRSVGFDENLDNPHWRRRTIDSPEQAAWQVRDRKKRGADLVKIMVGGAVTSLSPDPVGMQLMSDAEIRAVVETAHSLGMKVAAHAYGGEAIAAAVRGGVASIEHGSFADDAALAAMRDRGVYLVPTLTILAISSETARDRPEQLHPVIRDKIIAVGDIPARTVAKAHRMGVPIAFGSDAVLPDRQAEEFGHLVAAGLTPMQAIQAATRNAADLLGASDRVGTLQPGRFADLVAVQGDPIANIDLLRSVRFVMKGGVTVRNELNA</sequence>
<dbReference type="Gene3D" id="2.30.40.10">
    <property type="entry name" value="Urease, subunit C, domain 1"/>
    <property type="match status" value="1"/>
</dbReference>
<dbReference type="InterPro" id="IPR006680">
    <property type="entry name" value="Amidohydro-rel"/>
</dbReference>
<dbReference type="GO" id="GO:0016810">
    <property type="term" value="F:hydrolase activity, acting on carbon-nitrogen (but not peptide) bonds"/>
    <property type="evidence" value="ECO:0007669"/>
    <property type="project" value="InterPro"/>
</dbReference>
<feature type="chain" id="PRO_5015958153" evidence="1">
    <location>
        <begin position="27"/>
        <end position="438"/>
    </location>
</feature>
<dbReference type="Proteomes" id="UP000249066">
    <property type="component" value="Unassembled WGS sequence"/>
</dbReference>
<dbReference type="SUPFAM" id="SSF51556">
    <property type="entry name" value="Metallo-dependent hydrolases"/>
    <property type="match status" value="1"/>
</dbReference>
<feature type="signal peptide" evidence="1">
    <location>
        <begin position="1"/>
        <end position="26"/>
    </location>
</feature>
<dbReference type="InterPro" id="IPR011059">
    <property type="entry name" value="Metal-dep_hydrolase_composite"/>
</dbReference>
<dbReference type="CDD" id="cd01299">
    <property type="entry name" value="Met_dep_hydrolase_A"/>
    <property type="match status" value="1"/>
</dbReference>
<gene>
    <name evidence="3" type="ORF">DI623_05520</name>
</gene>
<protein>
    <submittedName>
        <fullName evidence="3">Amidohydrolase family protein</fullName>
    </submittedName>
</protein>
<keyword evidence="3" id="KW-0378">Hydrolase</keyword>
<dbReference type="PANTHER" id="PTHR43135:SF3">
    <property type="entry name" value="ALPHA-D-RIBOSE 1-METHYLPHOSPHONATE 5-TRIPHOSPHATE DIPHOSPHATASE"/>
    <property type="match status" value="1"/>
</dbReference>
<evidence type="ECO:0000313" key="3">
    <source>
        <dbReference type="EMBL" id="PZO90794.1"/>
    </source>
</evidence>
<dbReference type="AlphaFoldDB" id="A0A2W5A8H6"/>
<evidence type="ECO:0000256" key="1">
    <source>
        <dbReference type="SAM" id="SignalP"/>
    </source>
</evidence>
<dbReference type="Pfam" id="PF01979">
    <property type="entry name" value="Amidohydro_1"/>
    <property type="match status" value="1"/>
</dbReference>
<name>A0A2W5A8H6_9SPHN</name>
<dbReference type="Gene3D" id="3.20.20.140">
    <property type="entry name" value="Metal-dependent hydrolases"/>
    <property type="match status" value="1"/>
</dbReference>
<feature type="domain" description="Amidohydrolase-related" evidence="2">
    <location>
        <begin position="82"/>
        <end position="432"/>
    </location>
</feature>
<reference evidence="3 4" key="1">
    <citation type="submission" date="2017-08" db="EMBL/GenBank/DDBJ databases">
        <title>Infants hospitalized years apart are colonized by the same room-sourced microbial strains.</title>
        <authorList>
            <person name="Brooks B."/>
            <person name="Olm M.R."/>
            <person name="Firek B.A."/>
            <person name="Baker R."/>
            <person name="Thomas B.C."/>
            <person name="Morowitz M.J."/>
            <person name="Banfield J.F."/>
        </authorList>
    </citation>
    <scope>NUCLEOTIDE SEQUENCE [LARGE SCALE GENOMIC DNA]</scope>
    <source>
        <strain evidence="3">S2_018_000_R2_101</strain>
    </source>
</reference>
<dbReference type="SUPFAM" id="SSF51338">
    <property type="entry name" value="Composite domain of metallo-dependent hydrolases"/>
    <property type="match status" value="1"/>
</dbReference>
<dbReference type="InterPro" id="IPR051781">
    <property type="entry name" value="Metallo-dep_Hydrolase"/>
</dbReference>
<dbReference type="PANTHER" id="PTHR43135">
    <property type="entry name" value="ALPHA-D-RIBOSE 1-METHYLPHOSPHONATE 5-TRIPHOSPHATE DIPHOSPHATASE"/>
    <property type="match status" value="1"/>
</dbReference>
<comment type="caution">
    <text evidence="3">The sequence shown here is derived from an EMBL/GenBank/DDBJ whole genome shotgun (WGS) entry which is preliminary data.</text>
</comment>
<accession>A0A2W5A8H6</accession>
<evidence type="ECO:0000259" key="2">
    <source>
        <dbReference type="Pfam" id="PF01979"/>
    </source>
</evidence>
<proteinExistence type="predicted"/>
<dbReference type="EMBL" id="QFNN01000020">
    <property type="protein sequence ID" value="PZO90794.1"/>
    <property type="molecule type" value="Genomic_DNA"/>
</dbReference>
<dbReference type="InterPro" id="IPR006311">
    <property type="entry name" value="TAT_signal"/>
</dbReference>
<evidence type="ECO:0000313" key="4">
    <source>
        <dbReference type="Proteomes" id="UP000249066"/>
    </source>
</evidence>
<keyword evidence="1" id="KW-0732">Signal</keyword>
<dbReference type="InterPro" id="IPR057744">
    <property type="entry name" value="OTAase-like"/>
</dbReference>
<dbReference type="PROSITE" id="PS51318">
    <property type="entry name" value="TAT"/>
    <property type="match status" value="1"/>
</dbReference>